<dbReference type="PROSITE" id="PS52029">
    <property type="entry name" value="LD_TPASE"/>
    <property type="match status" value="1"/>
</dbReference>
<keyword evidence="3" id="KW-0808">Transferase</keyword>
<protein>
    <submittedName>
        <fullName evidence="12">L,D-transpeptidase</fullName>
    </submittedName>
</protein>
<feature type="active site" description="Nucleophile" evidence="9">
    <location>
        <position position="136"/>
    </location>
</feature>
<dbReference type="PANTHER" id="PTHR30582:SF4">
    <property type="entry name" value="L,D-TRANSPEPTIDASE YQJB-RELATED"/>
    <property type="match status" value="1"/>
</dbReference>
<feature type="chain" id="PRO_5017680081" evidence="10">
    <location>
        <begin position="26"/>
        <end position="178"/>
    </location>
</feature>
<evidence type="ECO:0000256" key="7">
    <source>
        <dbReference type="ARBA" id="ARBA00023316"/>
    </source>
</evidence>
<dbReference type="InterPro" id="IPR038063">
    <property type="entry name" value="Transpep_catalytic_dom"/>
</dbReference>
<dbReference type="AlphaFoldDB" id="A0A3D8WVA9"/>
<evidence type="ECO:0000256" key="5">
    <source>
        <dbReference type="ARBA" id="ARBA00022960"/>
    </source>
</evidence>
<evidence type="ECO:0000313" key="13">
    <source>
        <dbReference type="Proteomes" id="UP000256519"/>
    </source>
</evidence>
<comment type="similarity">
    <text evidence="2">Belongs to the YkuD family.</text>
</comment>
<feature type="signal peptide" evidence="10">
    <location>
        <begin position="1"/>
        <end position="25"/>
    </location>
</feature>
<dbReference type="InterPro" id="IPR005490">
    <property type="entry name" value="LD_TPept_cat_dom"/>
</dbReference>
<dbReference type="Pfam" id="PF03734">
    <property type="entry name" value="YkuD"/>
    <property type="match status" value="1"/>
</dbReference>
<feature type="active site" description="Proton donor/acceptor" evidence="9">
    <location>
        <position position="120"/>
    </location>
</feature>
<dbReference type="GO" id="GO:0008360">
    <property type="term" value="P:regulation of cell shape"/>
    <property type="evidence" value="ECO:0007669"/>
    <property type="project" value="UniProtKB-UniRule"/>
</dbReference>
<evidence type="ECO:0000256" key="10">
    <source>
        <dbReference type="SAM" id="SignalP"/>
    </source>
</evidence>
<dbReference type="GO" id="GO:0005576">
    <property type="term" value="C:extracellular region"/>
    <property type="evidence" value="ECO:0007669"/>
    <property type="project" value="TreeGrafter"/>
</dbReference>
<dbReference type="FunFam" id="2.40.440.10:FF:000003">
    <property type="entry name" value="L,D-transpeptidase YciB"/>
    <property type="match status" value="1"/>
</dbReference>
<gene>
    <name evidence="12" type="ORF">C3744_25870</name>
</gene>
<comment type="pathway">
    <text evidence="1 9">Cell wall biogenesis; peptidoglycan biosynthesis.</text>
</comment>
<dbReference type="UniPathway" id="UPA00219"/>
<name>A0A3D8WVA9_PRIMG</name>
<dbReference type="GO" id="GO:0016740">
    <property type="term" value="F:transferase activity"/>
    <property type="evidence" value="ECO:0007669"/>
    <property type="project" value="UniProtKB-KW"/>
</dbReference>
<sequence>MRKIILRAVALCLAALISISYTASAANASENAASGDLIIINKKTNQLAYFHNGKLEKTYSVATGKTWSATPVGFFKIVNKIKNRPYYTGHIAGGAPNNPLGSRWLGLNVNGTTGDTYAIHGNNSEDSIGKYVSHGCVRMHNADVEELFDKVAVGTSVTITYSSKTFEELAKIYGYGQL</sequence>
<dbReference type="PANTHER" id="PTHR30582">
    <property type="entry name" value="L,D-TRANSPEPTIDASE"/>
    <property type="match status" value="1"/>
</dbReference>
<evidence type="ECO:0000256" key="2">
    <source>
        <dbReference type="ARBA" id="ARBA00005992"/>
    </source>
</evidence>
<dbReference type="GO" id="GO:0018104">
    <property type="term" value="P:peptidoglycan-protein cross-linking"/>
    <property type="evidence" value="ECO:0007669"/>
    <property type="project" value="TreeGrafter"/>
</dbReference>
<dbReference type="Gene3D" id="2.40.440.10">
    <property type="entry name" value="L,D-transpeptidase catalytic domain-like"/>
    <property type="match status" value="1"/>
</dbReference>
<dbReference type="CDD" id="cd16913">
    <property type="entry name" value="YkuD_like"/>
    <property type="match status" value="1"/>
</dbReference>
<comment type="caution">
    <text evidence="12">The sequence shown here is derived from an EMBL/GenBank/DDBJ whole genome shotgun (WGS) entry which is preliminary data.</text>
</comment>
<dbReference type="GO" id="GO:0071972">
    <property type="term" value="F:peptidoglycan L,D-transpeptidase activity"/>
    <property type="evidence" value="ECO:0007669"/>
    <property type="project" value="TreeGrafter"/>
</dbReference>
<dbReference type="SUPFAM" id="SSF141523">
    <property type="entry name" value="L,D-transpeptidase catalytic domain-like"/>
    <property type="match status" value="1"/>
</dbReference>
<comment type="pathway">
    <text evidence="8">Glycan biosynthesis.</text>
</comment>
<keyword evidence="4" id="KW-0378">Hydrolase</keyword>
<dbReference type="EMBL" id="PQWM01000043">
    <property type="protein sequence ID" value="RDZ08391.1"/>
    <property type="molecule type" value="Genomic_DNA"/>
</dbReference>
<keyword evidence="7 9" id="KW-0961">Cell wall biogenesis/degradation</keyword>
<evidence type="ECO:0000256" key="4">
    <source>
        <dbReference type="ARBA" id="ARBA00022801"/>
    </source>
</evidence>
<evidence type="ECO:0000256" key="6">
    <source>
        <dbReference type="ARBA" id="ARBA00022984"/>
    </source>
</evidence>
<keyword evidence="10" id="KW-0732">Signal</keyword>
<dbReference type="RefSeq" id="WP_116077885.1">
    <property type="nucleotide sequence ID" value="NZ_CP187630.1"/>
</dbReference>
<evidence type="ECO:0000256" key="9">
    <source>
        <dbReference type="PROSITE-ProRule" id="PRU01373"/>
    </source>
</evidence>
<dbReference type="Proteomes" id="UP000256519">
    <property type="component" value="Unassembled WGS sequence"/>
</dbReference>
<evidence type="ECO:0000256" key="3">
    <source>
        <dbReference type="ARBA" id="ARBA00022679"/>
    </source>
</evidence>
<evidence type="ECO:0000256" key="8">
    <source>
        <dbReference type="ARBA" id="ARBA00060592"/>
    </source>
</evidence>
<evidence type="ECO:0000313" key="12">
    <source>
        <dbReference type="EMBL" id="RDZ08391.1"/>
    </source>
</evidence>
<dbReference type="InterPro" id="IPR050979">
    <property type="entry name" value="LD-transpeptidase"/>
</dbReference>
<reference evidence="12 13" key="1">
    <citation type="journal article" date="2018" name="Appl. Environ. Microbiol.">
        <title>Antimicrobial susceptibility testing and tentative epidemiological cut-off values of five Bacillus species relevant for use as animal feed additives or for plant protection.</title>
        <authorList>
            <person name="Agerso Y."/>
            <person name="Stuer-Lauridsen B."/>
            <person name="Bjerre K."/>
            <person name="Jensen M.G."/>
            <person name="Johansen E."/>
            <person name="Bennedsen M."/>
            <person name="Brockmann E."/>
            <person name="Nielsen B."/>
        </authorList>
    </citation>
    <scope>NUCLEOTIDE SEQUENCE [LARGE SCALE GENOMIC DNA]</scope>
    <source>
        <strain evidence="12 13">CHCC20162</strain>
    </source>
</reference>
<evidence type="ECO:0000259" key="11">
    <source>
        <dbReference type="PROSITE" id="PS52029"/>
    </source>
</evidence>
<dbReference type="GO" id="GO:0071555">
    <property type="term" value="P:cell wall organization"/>
    <property type="evidence" value="ECO:0007669"/>
    <property type="project" value="UniProtKB-UniRule"/>
</dbReference>
<evidence type="ECO:0000256" key="1">
    <source>
        <dbReference type="ARBA" id="ARBA00004752"/>
    </source>
</evidence>
<organism evidence="12 13">
    <name type="scientific">Priestia megaterium</name>
    <name type="common">Bacillus megaterium</name>
    <dbReference type="NCBI Taxonomy" id="1404"/>
    <lineage>
        <taxon>Bacteria</taxon>
        <taxon>Bacillati</taxon>
        <taxon>Bacillota</taxon>
        <taxon>Bacilli</taxon>
        <taxon>Bacillales</taxon>
        <taxon>Bacillaceae</taxon>
        <taxon>Priestia</taxon>
    </lineage>
</organism>
<proteinExistence type="inferred from homology"/>
<keyword evidence="5 9" id="KW-0133">Cell shape</keyword>
<accession>A0A3D8WVA9</accession>
<feature type="domain" description="L,D-TPase catalytic" evidence="11">
    <location>
        <begin position="36"/>
        <end position="160"/>
    </location>
</feature>
<keyword evidence="6 9" id="KW-0573">Peptidoglycan synthesis</keyword>